<dbReference type="OrthoDB" id="10265971at2759"/>
<feature type="region of interest" description="Disordered" evidence="1">
    <location>
        <begin position="133"/>
        <end position="191"/>
    </location>
</feature>
<sequence>MLDRILVADQPSSDNMLAWGLTCRAMRWSPGIEDYVFNGRIGTPISTTAISLIDDDVITSTEFTFVGAKSSVDGGAMRGEHALAVTSNHATSSTAVQQFLEGMSEVQPETPDYMPMPPQDAESFQRRNNVSMPRRARGPLHPVPTPVNSDSESSDDSDTDTESSAQPPHLAKQPPARNQPGVPPTKQANNQEHHNWDLGLSARQAAIPLRPATEASPSTKGSASTSRTHKASGSSETNARSSSATNLAQWSTDTQLSPRRRLNRRGIVRRDAPSVNGQNRYGPSSASTDVQSAPQADISAWQNVIHRDVRTGTLIDDTAPTTTSSIKPPPGYDQPPRMALTASQSPQPCSMNIKPDEEEPLIDLYNSGPENSRPFTKPSGLHNRPSRTDNQRQPGPKDYDDDSIIERLQDDELASNFKKYTMRQQKGKGNKHRNASARAKGSAAQPHADLPKPDPLPAPKRGAKKLEGETIASSSTGIPAGPSDLPVVEADSRMTKKEANIADSSLSTTPVGMLMQELLLVPNTGDTQIIVQFGTLLVKDRTDEPILTGVNTANAVEEKLQDGIGITTNFLPRMTTSDDDARFMLNLFGAGEARATVTYEIEIKNAEGAQRTITFDQTDLQNFLVSHTNNPLGIAYIHHPLRVWDAKVSIERPEVDVELMQTVRGFVASIQTNGIAPSFQALVPAGSFSVENVYAKRHFRKSIAKGIEVDVTEVQQLDVASTTMSPFNLQASVQPRATMIEGQRLWWEAGMYAQTADISTADRIHSCAATCISQIDGVGLNNSGPFRWAEIEEPVAEEKPFW</sequence>
<feature type="region of interest" description="Disordered" evidence="1">
    <location>
        <begin position="211"/>
        <end position="294"/>
    </location>
</feature>
<organism evidence="2 3">
    <name type="scientific">Neohortaea acidophila</name>
    <dbReference type="NCBI Taxonomy" id="245834"/>
    <lineage>
        <taxon>Eukaryota</taxon>
        <taxon>Fungi</taxon>
        <taxon>Dikarya</taxon>
        <taxon>Ascomycota</taxon>
        <taxon>Pezizomycotina</taxon>
        <taxon>Dothideomycetes</taxon>
        <taxon>Dothideomycetidae</taxon>
        <taxon>Mycosphaerellales</taxon>
        <taxon>Teratosphaeriaceae</taxon>
        <taxon>Neohortaea</taxon>
    </lineage>
</organism>
<name>A0A6A6PN37_9PEZI</name>
<feature type="region of interest" description="Disordered" evidence="1">
    <location>
        <begin position="422"/>
        <end position="463"/>
    </location>
</feature>
<feature type="compositionally biased region" description="Polar residues" evidence="1">
    <location>
        <begin position="341"/>
        <end position="350"/>
    </location>
</feature>
<evidence type="ECO:0000313" key="3">
    <source>
        <dbReference type="Proteomes" id="UP000799767"/>
    </source>
</evidence>
<evidence type="ECO:0000313" key="2">
    <source>
        <dbReference type="EMBL" id="KAF2481412.1"/>
    </source>
</evidence>
<gene>
    <name evidence="2" type="ORF">BDY17DRAFT_301302</name>
</gene>
<feature type="compositionally biased region" description="Polar residues" evidence="1">
    <location>
        <begin position="215"/>
        <end position="257"/>
    </location>
</feature>
<proteinExistence type="predicted"/>
<dbReference type="Proteomes" id="UP000799767">
    <property type="component" value="Unassembled WGS sequence"/>
</dbReference>
<keyword evidence="3" id="KW-1185">Reference proteome</keyword>
<feature type="compositionally biased region" description="Basic residues" evidence="1">
    <location>
        <begin position="425"/>
        <end position="435"/>
    </location>
</feature>
<dbReference type="RefSeq" id="XP_033587982.1">
    <property type="nucleotide sequence ID" value="XM_033734214.1"/>
</dbReference>
<feature type="compositionally biased region" description="Polar residues" evidence="1">
    <location>
        <begin position="275"/>
        <end position="294"/>
    </location>
</feature>
<protein>
    <submittedName>
        <fullName evidence="2">Uncharacterized protein</fullName>
    </submittedName>
</protein>
<feature type="compositionally biased region" description="Basic and acidic residues" evidence="1">
    <location>
        <begin position="386"/>
        <end position="402"/>
    </location>
</feature>
<feature type="region of interest" description="Disordered" evidence="1">
    <location>
        <begin position="107"/>
        <end position="126"/>
    </location>
</feature>
<feature type="compositionally biased region" description="Basic residues" evidence="1">
    <location>
        <begin position="258"/>
        <end position="267"/>
    </location>
</feature>
<feature type="compositionally biased region" description="Acidic residues" evidence="1">
    <location>
        <begin position="152"/>
        <end position="161"/>
    </location>
</feature>
<dbReference type="AlphaFoldDB" id="A0A6A6PN37"/>
<reference evidence="2" key="1">
    <citation type="journal article" date="2020" name="Stud. Mycol.">
        <title>101 Dothideomycetes genomes: a test case for predicting lifestyles and emergence of pathogens.</title>
        <authorList>
            <person name="Haridas S."/>
            <person name="Albert R."/>
            <person name="Binder M."/>
            <person name="Bloem J."/>
            <person name="Labutti K."/>
            <person name="Salamov A."/>
            <person name="Andreopoulos B."/>
            <person name="Baker S."/>
            <person name="Barry K."/>
            <person name="Bills G."/>
            <person name="Bluhm B."/>
            <person name="Cannon C."/>
            <person name="Castanera R."/>
            <person name="Culley D."/>
            <person name="Daum C."/>
            <person name="Ezra D."/>
            <person name="Gonzalez J."/>
            <person name="Henrissat B."/>
            <person name="Kuo A."/>
            <person name="Liang C."/>
            <person name="Lipzen A."/>
            <person name="Lutzoni F."/>
            <person name="Magnuson J."/>
            <person name="Mondo S."/>
            <person name="Nolan M."/>
            <person name="Ohm R."/>
            <person name="Pangilinan J."/>
            <person name="Park H.-J."/>
            <person name="Ramirez L."/>
            <person name="Alfaro M."/>
            <person name="Sun H."/>
            <person name="Tritt A."/>
            <person name="Yoshinaga Y."/>
            <person name="Zwiers L.-H."/>
            <person name="Turgeon B."/>
            <person name="Goodwin S."/>
            <person name="Spatafora J."/>
            <person name="Crous P."/>
            <person name="Grigoriev I."/>
        </authorList>
    </citation>
    <scope>NUCLEOTIDE SEQUENCE</scope>
    <source>
        <strain evidence="2">CBS 113389</strain>
    </source>
</reference>
<accession>A0A6A6PN37</accession>
<evidence type="ECO:0000256" key="1">
    <source>
        <dbReference type="SAM" id="MobiDB-lite"/>
    </source>
</evidence>
<dbReference type="EMBL" id="MU001638">
    <property type="protein sequence ID" value="KAF2481412.1"/>
    <property type="molecule type" value="Genomic_DNA"/>
</dbReference>
<feature type="region of interest" description="Disordered" evidence="1">
    <location>
        <begin position="314"/>
        <end position="402"/>
    </location>
</feature>
<dbReference type="GeneID" id="54475216"/>